<feature type="compositionally biased region" description="Basic and acidic residues" evidence="3">
    <location>
        <begin position="1943"/>
        <end position="1954"/>
    </location>
</feature>
<dbReference type="GO" id="GO:0005085">
    <property type="term" value="F:guanyl-nucleotide exchange factor activity"/>
    <property type="evidence" value="ECO:0007669"/>
    <property type="project" value="UniProtKB-KW"/>
</dbReference>
<dbReference type="CDD" id="cd00038">
    <property type="entry name" value="CAP_ED"/>
    <property type="match status" value="1"/>
</dbReference>
<feature type="region of interest" description="Disordered" evidence="3">
    <location>
        <begin position="1462"/>
        <end position="1559"/>
    </location>
</feature>
<dbReference type="PROSITE" id="PS50042">
    <property type="entry name" value="CNMP_BINDING_3"/>
    <property type="match status" value="1"/>
</dbReference>
<dbReference type="PROSITE" id="PS50200">
    <property type="entry name" value="RA"/>
    <property type="match status" value="1"/>
</dbReference>
<dbReference type="CDD" id="cd06224">
    <property type="entry name" value="REM"/>
    <property type="match status" value="1"/>
</dbReference>
<dbReference type="InterPro" id="IPR000595">
    <property type="entry name" value="cNMP-bd_dom"/>
</dbReference>
<dbReference type="InterPro" id="IPR008937">
    <property type="entry name" value="Ras-like_GEF"/>
</dbReference>
<evidence type="ECO:0000313" key="8">
    <source>
        <dbReference type="EMBL" id="CAL5132213.1"/>
    </source>
</evidence>
<dbReference type="GO" id="GO:0016324">
    <property type="term" value="C:apical plasma membrane"/>
    <property type="evidence" value="ECO:0007669"/>
    <property type="project" value="TreeGrafter"/>
</dbReference>
<evidence type="ECO:0000256" key="2">
    <source>
        <dbReference type="PROSITE-ProRule" id="PRU00168"/>
    </source>
</evidence>
<dbReference type="InterPro" id="IPR001895">
    <property type="entry name" value="RASGEF_cat_dom"/>
</dbReference>
<feature type="compositionally biased region" description="Acidic residues" evidence="3">
    <location>
        <begin position="292"/>
        <end position="304"/>
    </location>
</feature>
<keyword evidence="1 2" id="KW-0344">Guanine-nucleotide releasing factor</keyword>
<dbReference type="Gene3D" id="2.30.42.10">
    <property type="match status" value="1"/>
</dbReference>
<dbReference type="InterPro" id="IPR036034">
    <property type="entry name" value="PDZ_sf"/>
</dbReference>
<feature type="compositionally biased region" description="Low complexity" evidence="3">
    <location>
        <begin position="1361"/>
        <end position="1385"/>
    </location>
</feature>
<dbReference type="InterPro" id="IPR014710">
    <property type="entry name" value="RmlC-like_jellyroll"/>
</dbReference>
<feature type="compositionally biased region" description="Basic and acidic residues" evidence="3">
    <location>
        <begin position="305"/>
        <end position="314"/>
    </location>
</feature>
<dbReference type="CDD" id="cd00155">
    <property type="entry name" value="RasGEF"/>
    <property type="match status" value="1"/>
</dbReference>
<feature type="compositionally biased region" description="Low complexity" evidence="3">
    <location>
        <begin position="164"/>
        <end position="179"/>
    </location>
</feature>
<dbReference type="InterPro" id="IPR018490">
    <property type="entry name" value="cNMP-bd_dom_sf"/>
</dbReference>
<dbReference type="SMART" id="SM00100">
    <property type="entry name" value="cNMP"/>
    <property type="match status" value="1"/>
</dbReference>
<dbReference type="InterPro" id="IPR000159">
    <property type="entry name" value="RA_dom"/>
</dbReference>
<evidence type="ECO:0000256" key="3">
    <source>
        <dbReference type="SAM" id="MobiDB-lite"/>
    </source>
</evidence>
<dbReference type="PANTHER" id="PTHR23113:SF249">
    <property type="entry name" value="RAP GUANINE NUCLEOTIDE EXCHANGE FACTOR 6"/>
    <property type="match status" value="1"/>
</dbReference>
<dbReference type="Pfam" id="PF00617">
    <property type="entry name" value="RasGEF"/>
    <property type="match status" value="1"/>
</dbReference>
<feature type="compositionally biased region" description="Low complexity" evidence="3">
    <location>
        <begin position="1507"/>
        <end position="1554"/>
    </location>
</feature>
<dbReference type="SUPFAM" id="SSF50156">
    <property type="entry name" value="PDZ domain-like"/>
    <property type="match status" value="1"/>
</dbReference>
<name>A0AAV2T706_CALDB</name>
<dbReference type="PROSITE" id="PS50212">
    <property type="entry name" value="RASGEF_NTER"/>
    <property type="match status" value="1"/>
</dbReference>
<feature type="compositionally biased region" description="Polar residues" evidence="3">
    <location>
        <begin position="1884"/>
        <end position="1898"/>
    </location>
</feature>
<dbReference type="PANTHER" id="PTHR23113">
    <property type="entry name" value="GUANINE NUCLEOTIDE EXCHANGE FACTOR"/>
    <property type="match status" value="1"/>
</dbReference>
<evidence type="ECO:0000259" key="7">
    <source>
        <dbReference type="PROSITE" id="PS50212"/>
    </source>
</evidence>
<feature type="region of interest" description="Disordered" evidence="3">
    <location>
        <begin position="2055"/>
        <end position="2099"/>
    </location>
</feature>
<evidence type="ECO:0000259" key="5">
    <source>
        <dbReference type="PROSITE" id="PS50042"/>
    </source>
</evidence>
<feature type="compositionally biased region" description="Polar residues" evidence="3">
    <location>
        <begin position="258"/>
        <end position="275"/>
    </location>
</feature>
<feature type="compositionally biased region" description="Polar residues" evidence="3">
    <location>
        <begin position="813"/>
        <end position="826"/>
    </location>
</feature>
<evidence type="ECO:0000313" key="9">
    <source>
        <dbReference type="Proteomes" id="UP001497525"/>
    </source>
</evidence>
<dbReference type="PROSITE" id="PS50009">
    <property type="entry name" value="RASGEF_CAT"/>
    <property type="match status" value="1"/>
</dbReference>
<dbReference type="InterPro" id="IPR000651">
    <property type="entry name" value="Ras-like_Gua-exchang_fac_N"/>
</dbReference>
<proteinExistence type="predicted"/>
<feature type="compositionally biased region" description="Polar residues" evidence="3">
    <location>
        <begin position="2055"/>
        <end position="2075"/>
    </location>
</feature>
<feature type="compositionally biased region" description="Basic and acidic residues" evidence="3">
    <location>
        <begin position="879"/>
        <end position="888"/>
    </location>
</feature>
<sequence length="2099" mass="229153">MDAEDAVVIRLLSIEPQSRSAVDNATIYAFLRTIEGICARGSTLAHREAELREICQIAQHRRVPGDILLYRTGEVCDSWFILLTGSVLIESSMFLPRSCFGMRINGSCFRPNDCLVLEPSDLVVINYPMKDRVPVPVNGYHEAIANHGRKLSFSSRSEATSSIISAGSSSSGLGQSGSTRMSIPSNRYHSQLSSPSSLTSSPEHQFGCHGYLSSGDTGMVVTGPQRALLRNSQLSDTSSAHSIGSSTSTSGVGRESSCLPSINLTSSEKGPTDSTKAGVVGPKLGGDSSILDSDEEEDEEEEFESSSHESLRDSFWESMLKEPSERTEEDIQILLENVQQLPAFSNLTKATCRALCAVMVLAVVREAGQIVLTEDEKLDTWSVVLNGTVEVVEPDGTIRELTRGDAFGVRPNKEDRIHRGVMRTVTEDCQFACVPQADYLQIMSREGEAEIPEMGEGGRVVLVYESVESDTSTVRPSSTTKPPAIDSTLYRKGHVVTKGTPEKLIEHLIADLSNVDVTYPEDFLLTYRTFLDTPRPIVDRLLSWHMHNPKLRARVNRIILLWVHNHFNDFEDSPEMMKFVEKFDAMLAADGTAGERRLFQLACSTKARPRQIDLELVVKQVSSPSKPLPSSVSHSNGSVHSVQLPFTFFGGQDGFGIFVHQVDPRFASALETNSWNPSGRSGDPSPTPSSNIPGIPIQRRPQIRRGDQLLAVNSRSVEHLSPSELIHLIDALSSAASTDLSGSVGSNSSASAPSSELSTHPKPSTTATCHIRFTLVYNPVQYHQLVNSLRTKTSDQANSVGTAQVSDGIPKIISTNRVNPSANNHGASPFHRASSPADPGRSLTPAKANASHLDCPRISNDQEASRSHSAHTSPTRSPSKKDKSKQHVLEQTGPELKNSETPEKQFHLLTVSQNGRPHRSSSQPDLSLLSPNSVDISGALSGVFGRMYASDTSCFSSADVVWSAIRVWRSSDSGRDQSSKLVLLPSRQTNALEATRLALEEFGLNDDEVGSYCLCHVTVEPGPVVKQSRLANNIDDLAGRLTLNARYYLKHNRSHDALVAEDVAKSILAESRVTFMQLSPDDLAVRLTLDDYEVFRAVQSTEYIDEVFGLTASSDTAVSADLPAQGYATGHDNLDRFSDLVNREAYWAPTEICNETNLNRRVDLLKRFIKLTKLCRDLRNFNTMFCLLVGLHQTPVERLKQTWERLPNKYQKMYRDLSMVLDTSRNFLHYRNLLTADNASAPMLPYLPLVLKDLTFIHLGNPSHTADGLINFVKLRMLAKEVRAVCRMCNVDYDATSAQRLLRGTAVGGRGRTWNVVKNSANVASKPVGAAFAWESAGLNASLEENKKGAAEEEQSRRQSVRSSITSSNSKRPNQSSSASNHSTSPGLMLTATGNTAATPLLSSFPNAASMWNRRRSGGINSGASSVNPKKIYEAWLVTLRIRTYLANLCVNQDPDSLSQWSAKLEPGSKDSRSASISSGSPGGPVGTPELSSSSSSPLTVKEPKSPSKSPISSASSWGKSSPLTVHTATSSQASTTSVSTPSSATSTTSTSAAPLSRPILGAQSVEDARKLLALSECHKRSHHRVPAFTFPNHSSAQLIFVTPPPVTQAGVGFGHLQYHQQTTWPNSYSSNQSSAVVVSHSSQPSFVAYQNIRHPQQPCYTIVGTKSLLLDSLIPMPQRIGSASAVQNSSVRAVMSGQGVQRPQIHHHHAVQSQRVQQTKNDARVRMGQAGRSSVDRGTGPSVAHTNMSYPYPQVTQGLQQHQSSHPTTGPSPSAINNMTPQNPPLQAQHQQRMLTTQPGCASPSGAHQNKMVPVSMRPYPLRVNTTAEETYHYPTANMTPLGVPMAIQRYRQSATHRMNQQFIDLKPTRPPPYELALALRQSQNPHPQLQSHSRQSPRPEEQQYSVLGPRLPSHRQLHLSRGFSAECPSGQPPPNGPASKTRLDPMDFDHAHQQQHPPYHQACHPPGAPRPVGDPHSDPQQRVVGRPMASVLSSPPTRAQQRPAPPSYQQVVSMARYNQMQANHLGTRSPIELPIPPTRTVTVLPSTNHVSIRSASANPNMPLSQAAATNRSSNEPHKPRRHLSDFQRSGAATRHHR</sequence>
<dbReference type="CDD" id="cd00136">
    <property type="entry name" value="PDZ_canonical"/>
    <property type="match status" value="1"/>
</dbReference>
<feature type="compositionally biased region" description="Low complexity" evidence="3">
    <location>
        <begin position="235"/>
        <end position="257"/>
    </location>
</feature>
<feature type="compositionally biased region" description="Low complexity" evidence="3">
    <location>
        <begin position="1956"/>
        <end position="1967"/>
    </location>
</feature>
<reference evidence="8" key="1">
    <citation type="submission" date="2024-06" db="EMBL/GenBank/DDBJ databases">
        <authorList>
            <person name="Liu X."/>
            <person name="Lenzi L."/>
            <person name="Haldenby T S."/>
            <person name="Uol C."/>
        </authorList>
    </citation>
    <scope>NUCLEOTIDE SEQUENCE</scope>
</reference>
<comment type="caution">
    <text evidence="8">The sequence shown here is derived from an EMBL/GenBank/DDBJ whole genome shotgun (WGS) entry which is preliminary data.</text>
</comment>
<feature type="region of interest" description="Disordered" evidence="3">
    <location>
        <begin position="671"/>
        <end position="700"/>
    </location>
</feature>
<feature type="compositionally biased region" description="Low complexity" evidence="3">
    <location>
        <begin position="1487"/>
        <end position="1497"/>
    </location>
</feature>
<feature type="region of interest" description="Disordered" evidence="3">
    <location>
        <begin position="1758"/>
        <end position="1813"/>
    </location>
</feature>
<feature type="region of interest" description="Disordered" evidence="3">
    <location>
        <begin position="739"/>
        <end position="765"/>
    </location>
</feature>
<dbReference type="Pfam" id="PF00027">
    <property type="entry name" value="cNMP_binding"/>
    <property type="match status" value="1"/>
</dbReference>
<feature type="compositionally biased region" description="Low complexity" evidence="3">
    <location>
        <begin position="190"/>
        <end position="202"/>
    </location>
</feature>
<feature type="compositionally biased region" description="Basic and acidic residues" evidence="3">
    <location>
        <begin position="2076"/>
        <end position="2087"/>
    </location>
</feature>
<dbReference type="InterPro" id="IPR036964">
    <property type="entry name" value="RASGEF_cat_dom_sf"/>
</dbReference>
<feature type="domain" description="Cyclic nucleotide-binding" evidence="5">
    <location>
        <begin position="343"/>
        <end position="408"/>
    </location>
</feature>
<feature type="region of interest" description="Disordered" evidence="3">
    <location>
        <begin position="1884"/>
        <end position="1905"/>
    </location>
</feature>
<dbReference type="SUPFAM" id="SSF48366">
    <property type="entry name" value="Ras GEF"/>
    <property type="match status" value="1"/>
</dbReference>
<feature type="region of interest" description="Disordered" evidence="3">
    <location>
        <begin position="164"/>
        <end position="204"/>
    </location>
</feature>
<organism evidence="8 9">
    <name type="scientific">Calicophoron daubneyi</name>
    <name type="common">Rumen fluke</name>
    <name type="synonym">Paramphistomum daubneyi</name>
    <dbReference type="NCBI Taxonomy" id="300641"/>
    <lineage>
        <taxon>Eukaryota</taxon>
        <taxon>Metazoa</taxon>
        <taxon>Spiralia</taxon>
        <taxon>Lophotrochozoa</taxon>
        <taxon>Platyhelminthes</taxon>
        <taxon>Trematoda</taxon>
        <taxon>Digenea</taxon>
        <taxon>Plagiorchiida</taxon>
        <taxon>Pronocephalata</taxon>
        <taxon>Paramphistomoidea</taxon>
        <taxon>Paramphistomidae</taxon>
        <taxon>Calicophoron</taxon>
    </lineage>
</organism>
<dbReference type="Gene3D" id="1.10.840.10">
    <property type="entry name" value="Ras guanine-nucleotide exchange factors catalytic domain"/>
    <property type="match status" value="1"/>
</dbReference>
<evidence type="ECO:0000259" key="6">
    <source>
        <dbReference type="PROSITE" id="PS50200"/>
    </source>
</evidence>
<dbReference type="SUPFAM" id="SSF51206">
    <property type="entry name" value="cAMP-binding domain-like"/>
    <property type="match status" value="2"/>
</dbReference>
<accession>A0AAV2T706</accession>
<feature type="region of interest" description="Disordered" evidence="3">
    <location>
        <begin position="811"/>
        <end position="903"/>
    </location>
</feature>
<dbReference type="Gene3D" id="2.60.120.10">
    <property type="entry name" value="Jelly Rolls"/>
    <property type="match status" value="2"/>
</dbReference>
<feature type="region of interest" description="Disordered" evidence="3">
    <location>
        <begin position="1345"/>
        <end position="1392"/>
    </location>
</feature>
<dbReference type="Gene3D" id="1.20.870.10">
    <property type="entry name" value="Son of sevenless (SoS) protein Chain: S domain 1"/>
    <property type="match status" value="1"/>
</dbReference>
<protein>
    <recommendedName>
        <fullName evidence="10">Rap guanine nucleotide exchange factor 2</fullName>
    </recommendedName>
</protein>
<feature type="compositionally biased region" description="Polar residues" evidence="3">
    <location>
        <begin position="180"/>
        <end position="189"/>
    </location>
</feature>
<dbReference type="Pfam" id="PF00618">
    <property type="entry name" value="RasGEF_N"/>
    <property type="match status" value="1"/>
</dbReference>
<feature type="compositionally biased region" description="Low complexity" evidence="3">
    <location>
        <begin position="739"/>
        <end position="758"/>
    </location>
</feature>
<feature type="region of interest" description="Disordered" evidence="3">
    <location>
        <begin position="232"/>
        <end position="314"/>
    </location>
</feature>
<evidence type="ECO:0008006" key="10">
    <source>
        <dbReference type="Google" id="ProtNLM"/>
    </source>
</evidence>
<feature type="domain" description="N-terminal Ras-GEF" evidence="7">
    <location>
        <begin position="492"/>
        <end position="606"/>
    </location>
</feature>
<feature type="domain" description="Ras-GEF" evidence="4">
    <location>
        <begin position="1079"/>
        <end position="1326"/>
    </location>
</feature>
<dbReference type="SMART" id="SM00147">
    <property type="entry name" value="RasGEF"/>
    <property type="match status" value="1"/>
</dbReference>
<evidence type="ECO:0000259" key="4">
    <source>
        <dbReference type="PROSITE" id="PS50009"/>
    </source>
</evidence>
<dbReference type="Proteomes" id="UP001497525">
    <property type="component" value="Unassembled WGS sequence"/>
</dbReference>
<feature type="domain" description="Ras-associating" evidence="6">
    <location>
        <begin position="965"/>
        <end position="1054"/>
    </location>
</feature>
<dbReference type="EMBL" id="CAXLJL010000123">
    <property type="protein sequence ID" value="CAL5132213.1"/>
    <property type="molecule type" value="Genomic_DNA"/>
</dbReference>
<feature type="compositionally biased region" description="Polar residues" evidence="3">
    <location>
        <begin position="1758"/>
        <end position="1801"/>
    </location>
</feature>
<feature type="region of interest" description="Disordered" evidence="3">
    <location>
        <begin position="1925"/>
        <end position="1984"/>
    </location>
</feature>
<dbReference type="GO" id="GO:0007265">
    <property type="term" value="P:Ras protein signal transduction"/>
    <property type="evidence" value="ECO:0007669"/>
    <property type="project" value="TreeGrafter"/>
</dbReference>
<feature type="compositionally biased region" description="Basic and acidic residues" evidence="3">
    <location>
        <begin position="1345"/>
        <end position="1357"/>
    </location>
</feature>
<dbReference type="InterPro" id="IPR023578">
    <property type="entry name" value="Ras_GEF_dom_sf"/>
</dbReference>
<dbReference type="SMART" id="SM00229">
    <property type="entry name" value="RasGEFN"/>
    <property type="match status" value="1"/>
</dbReference>
<gene>
    <name evidence="8" type="ORF">CDAUBV1_LOCUS5057</name>
</gene>
<evidence type="ECO:0000256" key="1">
    <source>
        <dbReference type="ARBA" id="ARBA00022658"/>
    </source>
</evidence>